<reference evidence="1 2" key="1">
    <citation type="submission" date="2022-09" db="EMBL/GenBank/DDBJ databases">
        <authorList>
            <person name="Giprobiosintez L."/>
        </authorList>
    </citation>
    <scope>NUCLEOTIDE SEQUENCE [LARGE SCALE GENOMIC DNA]</scope>
    <source>
        <strain evidence="2">VKPM-B-12549 (GBS-15)</strain>
    </source>
</reference>
<dbReference type="RefSeq" id="WP_198321693.1">
    <property type="nucleotide sequence ID" value="NZ_CP104311.1"/>
</dbReference>
<evidence type="ECO:0000313" key="2">
    <source>
        <dbReference type="Proteomes" id="UP001359308"/>
    </source>
</evidence>
<dbReference type="EMBL" id="CP104311">
    <property type="protein sequence ID" value="WWF00766.1"/>
    <property type="molecule type" value="Genomic_DNA"/>
</dbReference>
<name>A0ABZ2F362_METCP</name>
<gene>
    <name evidence="1" type="ORF">N4J17_09750</name>
</gene>
<protein>
    <submittedName>
        <fullName evidence="1">Uncharacterized protein</fullName>
    </submittedName>
</protein>
<proteinExistence type="predicted"/>
<dbReference type="Proteomes" id="UP001359308">
    <property type="component" value="Chromosome"/>
</dbReference>
<evidence type="ECO:0000313" key="1">
    <source>
        <dbReference type="EMBL" id="WWF00766.1"/>
    </source>
</evidence>
<organism evidence="1 2">
    <name type="scientific">Methylococcus capsulatus</name>
    <dbReference type="NCBI Taxonomy" id="414"/>
    <lineage>
        <taxon>Bacteria</taxon>
        <taxon>Pseudomonadati</taxon>
        <taxon>Pseudomonadota</taxon>
        <taxon>Gammaproteobacteria</taxon>
        <taxon>Methylococcales</taxon>
        <taxon>Methylococcaceae</taxon>
        <taxon>Methylococcus</taxon>
    </lineage>
</organism>
<sequence length="161" mass="18063">MPKRNWKRIQPTGLNHAMELCLEYARERHNRSVDRVAEGMGMANKWTLYKWMESGSLPARMIRPFEDQCGIDFVSRYLATSAGKLVIDVPTGKKARVGDIAELQELLNAATGQLIKFWRGNGDAGETLTAIQSGMEALALHRGQVEKSQQPEFDFGGDDEH</sequence>
<accession>A0ABZ2F362</accession>
<keyword evidence="2" id="KW-1185">Reference proteome</keyword>